<dbReference type="EMBL" id="AJWZ01004730">
    <property type="protein sequence ID" value="EKC64602.1"/>
    <property type="molecule type" value="Genomic_DNA"/>
</dbReference>
<organism evidence="1">
    <name type="scientific">human gut metagenome</name>
    <dbReference type="NCBI Taxonomy" id="408170"/>
    <lineage>
        <taxon>unclassified sequences</taxon>
        <taxon>metagenomes</taxon>
        <taxon>organismal metagenomes</taxon>
    </lineage>
</organism>
<comment type="caution">
    <text evidence="1">The sequence shown here is derived from an EMBL/GenBank/DDBJ whole genome shotgun (WGS) entry which is preliminary data.</text>
</comment>
<reference evidence="1" key="1">
    <citation type="journal article" date="2013" name="Environ. Microbiol.">
        <title>Microbiota from the distal guts of lean and obese adolescents exhibit partial functional redundancy besides clear differences in community structure.</title>
        <authorList>
            <person name="Ferrer M."/>
            <person name="Ruiz A."/>
            <person name="Lanza F."/>
            <person name="Haange S.B."/>
            <person name="Oberbach A."/>
            <person name="Till H."/>
            <person name="Bargiela R."/>
            <person name="Campoy C."/>
            <person name="Segura M.T."/>
            <person name="Richter M."/>
            <person name="von Bergen M."/>
            <person name="Seifert J."/>
            <person name="Suarez A."/>
        </authorList>
    </citation>
    <scope>NUCLEOTIDE SEQUENCE</scope>
</reference>
<gene>
    <name evidence="1" type="ORF">OBE_06886</name>
</gene>
<protein>
    <submittedName>
        <fullName evidence="1">Transglutaminase domain-containing protein</fullName>
    </submittedName>
</protein>
<dbReference type="AlphaFoldDB" id="K1SVP0"/>
<evidence type="ECO:0000313" key="1">
    <source>
        <dbReference type="EMBL" id="EKC64602.1"/>
    </source>
</evidence>
<dbReference type="InterPro" id="IPR038765">
    <property type="entry name" value="Papain-like_cys_pep_sf"/>
</dbReference>
<proteinExistence type="predicted"/>
<dbReference type="Gene3D" id="3.10.620.30">
    <property type="match status" value="1"/>
</dbReference>
<dbReference type="SUPFAM" id="SSF54001">
    <property type="entry name" value="Cysteine proteinases"/>
    <property type="match status" value="1"/>
</dbReference>
<sequence>MNKENFSMKLTDHNEYYRDYDFDFVKRTTNTSPTSKKDLYNIYYSVLNSGKTSFSFYCPNKYQNCLSDVKDIANDQTLLSHINNFVHPFNSFKNIETEYNSYGKISIKITHTYDSNTINLINNKVSEIKNSLLLQPNLSDVEKIKIYHDYIVNNNKYDSDRSDNNIIKYKSDIAYGPLFEGYAICGGYTDLMAIFLNDMNIKNYKVSSENHVWNVLYLNGNWLNLDLTWDDPITNDGTDIIEYSFFLINTKKLEQIEKNQHLFDKEIYKEIAN</sequence>
<name>K1SVP0_9ZZZZ</name>
<accession>K1SVP0</accession>